<dbReference type="PROSITE" id="PS50935">
    <property type="entry name" value="SSB"/>
    <property type="match status" value="1"/>
</dbReference>
<accession>A0A2S9QQB6</accession>
<dbReference type="GO" id="GO:0003697">
    <property type="term" value="F:single-stranded DNA binding"/>
    <property type="evidence" value="ECO:0007669"/>
    <property type="project" value="InterPro"/>
</dbReference>
<dbReference type="Gene3D" id="2.40.50.140">
    <property type="entry name" value="Nucleic acid-binding proteins"/>
    <property type="match status" value="1"/>
</dbReference>
<dbReference type="NCBIfam" id="TIGR00621">
    <property type="entry name" value="ssb"/>
    <property type="match status" value="1"/>
</dbReference>
<name>A0A2S9QQB6_9MICO</name>
<dbReference type="Proteomes" id="UP000238650">
    <property type="component" value="Unassembled WGS sequence"/>
</dbReference>
<dbReference type="CDD" id="cd04496">
    <property type="entry name" value="SSB_OBF"/>
    <property type="match status" value="1"/>
</dbReference>
<evidence type="ECO:0000256" key="3">
    <source>
        <dbReference type="RuleBase" id="RU000524"/>
    </source>
</evidence>
<dbReference type="InterPro" id="IPR011344">
    <property type="entry name" value="ssDNA-bd"/>
</dbReference>
<evidence type="ECO:0000313" key="6">
    <source>
        <dbReference type="Proteomes" id="UP000238650"/>
    </source>
</evidence>
<keyword evidence="6" id="KW-1185">Reference proteome</keyword>
<dbReference type="AlphaFoldDB" id="A0A2S9QQB6"/>
<feature type="region of interest" description="Disordered" evidence="4">
    <location>
        <begin position="118"/>
        <end position="191"/>
    </location>
</feature>
<organism evidence="5 6">
    <name type="scientific">Leucobacter massiliensis</name>
    <dbReference type="NCBI Taxonomy" id="1686285"/>
    <lineage>
        <taxon>Bacteria</taxon>
        <taxon>Bacillati</taxon>
        <taxon>Actinomycetota</taxon>
        <taxon>Actinomycetes</taxon>
        <taxon>Micrococcales</taxon>
        <taxon>Microbacteriaceae</taxon>
        <taxon>Leucobacter</taxon>
    </lineage>
</organism>
<dbReference type="Pfam" id="PF00436">
    <property type="entry name" value="SSB"/>
    <property type="match status" value="1"/>
</dbReference>
<gene>
    <name evidence="5" type="ORF">B4915_04880</name>
</gene>
<evidence type="ECO:0000256" key="1">
    <source>
        <dbReference type="ARBA" id="ARBA00023125"/>
    </source>
</evidence>
<dbReference type="GO" id="GO:0006260">
    <property type="term" value="P:DNA replication"/>
    <property type="evidence" value="ECO:0007669"/>
    <property type="project" value="InterPro"/>
</dbReference>
<protein>
    <recommendedName>
        <fullName evidence="3">Single-stranded DNA-binding protein</fullName>
    </recommendedName>
</protein>
<dbReference type="InterPro" id="IPR012340">
    <property type="entry name" value="NA-bd_OB-fold"/>
</dbReference>
<comment type="caution">
    <text evidence="5">The sequence shown here is derived from an EMBL/GenBank/DDBJ whole genome shotgun (WGS) entry which is preliminary data.</text>
</comment>
<evidence type="ECO:0000313" key="5">
    <source>
        <dbReference type="EMBL" id="PRI11775.1"/>
    </source>
</evidence>
<evidence type="ECO:0000256" key="2">
    <source>
        <dbReference type="PROSITE-ProRule" id="PRU00252"/>
    </source>
</evidence>
<dbReference type="InterPro" id="IPR000424">
    <property type="entry name" value="Primosome_PriB/ssb"/>
</dbReference>
<dbReference type="RefSeq" id="WP_105804714.1">
    <property type="nucleotide sequence ID" value="NZ_MWZD01000014.1"/>
</dbReference>
<reference evidence="5 6" key="1">
    <citation type="journal article" date="2017" name="New Microbes New Infect">
        <title>Genome sequence of 'Leucobacter massiliensis' sp. nov. isolated from human pharynx after travel to the 2014 Hajj.</title>
        <authorList>
            <person name="Leangapichart T."/>
            <person name="Gautret P."/>
            <person name="Nguyen T.T."/>
            <person name="Armstrong N."/>
            <person name="Rolain J.M."/>
        </authorList>
    </citation>
    <scope>NUCLEOTIDE SEQUENCE [LARGE SCALE GENOMIC DNA]</scope>
    <source>
        <strain evidence="5 6">122RC15</strain>
    </source>
</reference>
<proteinExistence type="predicted"/>
<evidence type="ECO:0000256" key="4">
    <source>
        <dbReference type="SAM" id="MobiDB-lite"/>
    </source>
</evidence>
<keyword evidence="1 2" id="KW-0238">DNA-binding</keyword>
<dbReference type="OrthoDB" id="9809878at2"/>
<dbReference type="SUPFAM" id="SSF50249">
    <property type="entry name" value="Nucleic acid-binding proteins"/>
    <property type="match status" value="1"/>
</dbReference>
<dbReference type="EMBL" id="MWZD01000014">
    <property type="protein sequence ID" value="PRI11775.1"/>
    <property type="molecule type" value="Genomic_DNA"/>
</dbReference>
<sequence>MSTPICIVGTVATEPRFSRGNAQVPFCSFRVASTERRFDREQGQWVDGETNWYTITSFRGLAEHALGSFAKGDRVVVSGRLRIRRWSSGEKSGTNVEIEADAFGHDLRWGVSSFTKRLGAETSPRGEVTPPPETSGSAEDPNGADPRAATGAELPAWLAAPAGDGPRGDDGFTPAETAQDPEPAEQLADAA</sequence>